<protein>
    <submittedName>
        <fullName evidence="4">Class C sortase</fullName>
    </submittedName>
</protein>
<dbReference type="NCBIfam" id="NF033745">
    <property type="entry name" value="class_C_sortase"/>
    <property type="match status" value="1"/>
</dbReference>
<dbReference type="NCBIfam" id="TIGR01076">
    <property type="entry name" value="sortase_fam"/>
    <property type="match status" value="1"/>
</dbReference>
<evidence type="ECO:0000313" key="5">
    <source>
        <dbReference type="Proteomes" id="UP000076929"/>
    </source>
</evidence>
<accession>A0A172QWP5</accession>
<dbReference type="Gene3D" id="2.40.260.10">
    <property type="entry name" value="Sortase"/>
    <property type="match status" value="1"/>
</dbReference>
<dbReference type="RefSeq" id="WP_066568834.1">
    <property type="nucleotide sequence ID" value="NZ_CP015622.1"/>
</dbReference>
<dbReference type="STRING" id="1652495.ccrud_13230"/>
<evidence type="ECO:0000313" key="4">
    <source>
        <dbReference type="EMBL" id="ANE05066.1"/>
    </source>
</evidence>
<keyword evidence="3" id="KW-0812">Transmembrane</keyword>
<dbReference type="Pfam" id="PF04203">
    <property type="entry name" value="Sortase"/>
    <property type="match status" value="1"/>
</dbReference>
<evidence type="ECO:0000256" key="3">
    <source>
        <dbReference type="SAM" id="Phobius"/>
    </source>
</evidence>
<dbReference type="AlphaFoldDB" id="A0A172QWP5"/>
<keyword evidence="1" id="KW-0378">Hydrolase</keyword>
<feature type="active site" description="Acyl-thioester intermediate" evidence="2">
    <location>
        <position position="229"/>
    </location>
</feature>
<name>A0A172QWP5_9CORY</name>
<feature type="active site" description="Proton donor/acceptor" evidence="2">
    <location>
        <position position="167"/>
    </location>
</feature>
<reference evidence="4 5" key="1">
    <citation type="submission" date="2016-05" db="EMBL/GenBank/DDBJ databases">
        <title>Complete genome sequence of Corynebacterium crudilactis, a new Corynebacterium species isolated from raw cow's milk.</title>
        <authorList>
            <person name="Christian R."/>
            <person name="Zimmermann J."/>
            <person name="Lipski A."/>
            <person name="Kalinowski J."/>
        </authorList>
    </citation>
    <scope>NUCLEOTIDE SEQUENCE [LARGE SCALE GENOMIC DNA]</scope>
    <source>
        <strain evidence="4 5">JZ16</strain>
    </source>
</reference>
<gene>
    <name evidence="4" type="ORF">ccrud_13230</name>
</gene>
<sequence>MATHTLEHRRKADGEKDPGRRSRLISLVLLLLSLAIMAYPVVSTVWNDYQNVEVARKYEEEMAKIETPDTLADVRRRAEEYNGYLDMAGHHYRREDPADPEYQDYLSQLLPSERTSIMSRITIPDISVDLPVYHGTTDKVLYRGAGHMYGSDLPIGGDGNTAVITAHTGMVNASMFDNLYKLEEGEPVYISVLGEKLRYRMTGSEVVKPEDYDSVTYEEGVDKLVLITCTPYGINSDRLLVTAERDHTPLTEDELDSGWQLQLSWWMKLDLALMALIITLALWATLRRWRRQKQENEMTAETSLSDTPSHREV</sequence>
<dbReference type="Proteomes" id="UP000076929">
    <property type="component" value="Chromosome"/>
</dbReference>
<organism evidence="4 5">
    <name type="scientific">Corynebacterium crudilactis</name>
    <dbReference type="NCBI Taxonomy" id="1652495"/>
    <lineage>
        <taxon>Bacteria</taxon>
        <taxon>Bacillati</taxon>
        <taxon>Actinomycetota</taxon>
        <taxon>Actinomycetes</taxon>
        <taxon>Mycobacteriales</taxon>
        <taxon>Corynebacteriaceae</taxon>
        <taxon>Corynebacterium</taxon>
    </lineage>
</organism>
<dbReference type="InterPro" id="IPR005754">
    <property type="entry name" value="Sortase"/>
</dbReference>
<dbReference type="InterPro" id="IPR023365">
    <property type="entry name" value="Sortase_dom-sf"/>
</dbReference>
<evidence type="ECO:0000256" key="1">
    <source>
        <dbReference type="ARBA" id="ARBA00022801"/>
    </source>
</evidence>
<keyword evidence="5" id="KW-1185">Reference proteome</keyword>
<dbReference type="GO" id="GO:0016787">
    <property type="term" value="F:hydrolase activity"/>
    <property type="evidence" value="ECO:0007669"/>
    <property type="project" value="UniProtKB-KW"/>
</dbReference>
<keyword evidence="3" id="KW-0472">Membrane</keyword>
<dbReference type="CDD" id="cd05827">
    <property type="entry name" value="Sortase_C"/>
    <property type="match status" value="1"/>
</dbReference>
<dbReference type="InterPro" id="IPR042002">
    <property type="entry name" value="Sortase_C"/>
</dbReference>
<dbReference type="SUPFAM" id="SSF63817">
    <property type="entry name" value="Sortase"/>
    <property type="match status" value="1"/>
</dbReference>
<feature type="transmembrane region" description="Helical" evidence="3">
    <location>
        <begin position="24"/>
        <end position="42"/>
    </location>
</feature>
<dbReference type="EMBL" id="CP015622">
    <property type="protein sequence ID" value="ANE05066.1"/>
    <property type="molecule type" value="Genomic_DNA"/>
</dbReference>
<evidence type="ECO:0000256" key="2">
    <source>
        <dbReference type="PIRSR" id="PIRSR605754-1"/>
    </source>
</evidence>
<proteinExistence type="predicted"/>
<keyword evidence="3" id="KW-1133">Transmembrane helix</keyword>
<dbReference type="KEGG" id="ccjz:ccrud_13230"/>
<feature type="transmembrane region" description="Helical" evidence="3">
    <location>
        <begin position="265"/>
        <end position="286"/>
    </location>
</feature>